<dbReference type="Proteomes" id="UP000835206">
    <property type="component" value="Chromosome 12"/>
</dbReference>
<dbReference type="InterPro" id="IPR050726">
    <property type="entry name" value="mGluR"/>
</dbReference>
<feature type="transmembrane region" description="Helical" evidence="12">
    <location>
        <begin position="801"/>
        <end position="823"/>
    </location>
</feature>
<keyword evidence="8 16" id="KW-0675">Receptor</keyword>
<dbReference type="PROSITE" id="PS00980">
    <property type="entry name" value="G_PROTEIN_RECEP_F3_2"/>
    <property type="match status" value="1"/>
</dbReference>
<keyword evidence="4 12" id="KW-0812">Transmembrane</keyword>
<evidence type="ECO:0000256" key="12">
    <source>
        <dbReference type="SAM" id="Phobius"/>
    </source>
</evidence>
<feature type="chain" id="PRO_5039175522" evidence="13">
    <location>
        <begin position="28"/>
        <end position="916"/>
    </location>
</feature>
<keyword evidence="6" id="KW-0297">G-protein coupled receptor</keyword>
<dbReference type="Gene3D" id="2.10.50.30">
    <property type="entry name" value="GPCR, family 3, nine cysteines domain"/>
    <property type="match status" value="1"/>
</dbReference>
<feature type="domain" description="G-protein coupled receptors family 3 profile" evidence="14">
    <location>
        <begin position="610"/>
        <end position="874"/>
    </location>
</feature>
<dbReference type="AlphaFoldDB" id="A0A9B7CY38"/>
<dbReference type="Pfam" id="PF01094">
    <property type="entry name" value="ANF_receptor"/>
    <property type="match status" value="1"/>
</dbReference>
<keyword evidence="7 12" id="KW-0472">Membrane</keyword>
<evidence type="ECO:0000256" key="5">
    <source>
        <dbReference type="ARBA" id="ARBA00022989"/>
    </source>
</evidence>
<dbReference type="GO" id="GO:0004930">
    <property type="term" value="F:G protein-coupled receptor activity"/>
    <property type="evidence" value="ECO:0007669"/>
    <property type="project" value="UniProtKB-KW"/>
</dbReference>
<dbReference type="InterPro" id="IPR000337">
    <property type="entry name" value="GPCR_3"/>
</dbReference>
<proteinExistence type="inferred from homology"/>
<keyword evidence="13" id="KW-0732">Signal</keyword>
<evidence type="ECO:0000256" key="3">
    <source>
        <dbReference type="ARBA" id="ARBA00022475"/>
    </source>
</evidence>
<evidence type="ECO:0000256" key="4">
    <source>
        <dbReference type="ARBA" id="ARBA00022692"/>
    </source>
</evidence>
<dbReference type="SUPFAM" id="SSF53822">
    <property type="entry name" value="Periplasmic binding protein-like I"/>
    <property type="match status" value="1"/>
</dbReference>
<evidence type="ECO:0000256" key="10">
    <source>
        <dbReference type="ARBA" id="ARBA00023224"/>
    </source>
</evidence>
<evidence type="ECO:0000313" key="15">
    <source>
        <dbReference type="Proteomes" id="UP000835206"/>
    </source>
</evidence>
<name>A0A9B7CY38_BOMTE</name>
<reference evidence="16" key="1">
    <citation type="submission" date="2025-08" db="UniProtKB">
        <authorList>
            <consortium name="RefSeq"/>
        </authorList>
    </citation>
    <scope>IDENTIFICATION</scope>
</reference>
<dbReference type="InterPro" id="IPR000162">
    <property type="entry name" value="GPCR_3_mtglu_rcpt"/>
</dbReference>
<dbReference type="PRINTS" id="PR00593">
    <property type="entry name" value="MTABOTROPICR"/>
</dbReference>
<feature type="transmembrane region" description="Helical" evidence="12">
    <location>
        <begin position="676"/>
        <end position="693"/>
    </location>
</feature>
<keyword evidence="15" id="KW-1185">Reference proteome</keyword>
<dbReference type="InterPro" id="IPR017979">
    <property type="entry name" value="GPCR_3_CS"/>
</dbReference>
<feature type="transmembrane region" description="Helical" evidence="12">
    <location>
        <begin position="647"/>
        <end position="664"/>
    </location>
</feature>
<dbReference type="GO" id="GO:0005886">
    <property type="term" value="C:plasma membrane"/>
    <property type="evidence" value="ECO:0007669"/>
    <property type="project" value="UniProtKB-SubCell"/>
</dbReference>
<evidence type="ECO:0000256" key="8">
    <source>
        <dbReference type="ARBA" id="ARBA00023170"/>
    </source>
</evidence>
<evidence type="ECO:0000256" key="1">
    <source>
        <dbReference type="ARBA" id="ARBA00004651"/>
    </source>
</evidence>
<evidence type="ECO:0000259" key="14">
    <source>
        <dbReference type="PROSITE" id="PS50259"/>
    </source>
</evidence>
<dbReference type="InterPro" id="IPR038550">
    <property type="entry name" value="GPCR_3_9-Cys_sf"/>
</dbReference>
<dbReference type="FunFam" id="2.10.50.30:FF:000001">
    <property type="entry name" value="metabotropic glutamate receptor 1"/>
    <property type="match status" value="1"/>
</dbReference>
<dbReference type="RefSeq" id="XP_020721541.2">
    <property type="nucleotide sequence ID" value="XM_020865882.2"/>
</dbReference>
<feature type="transmembrane region" description="Helical" evidence="12">
    <location>
        <begin position="829"/>
        <end position="852"/>
    </location>
</feature>
<evidence type="ECO:0000256" key="9">
    <source>
        <dbReference type="ARBA" id="ARBA00023180"/>
    </source>
</evidence>
<protein>
    <submittedName>
        <fullName evidence="16">Metabotropic glutamate receptor 6</fullName>
    </submittedName>
</protein>
<evidence type="ECO:0000256" key="11">
    <source>
        <dbReference type="ARBA" id="ARBA00054813"/>
    </source>
</evidence>
<accession>A0A9B7CY38</accession>
<evidence type="ECO:0000256" key="13">
    <source>
        <dbReference type="SAM" id="SignalP"/>
    </source>
</evidence>
<evidence type="ECO:0000256" key="2">
    <source>
        <dbReference type="ARBA" id="ARBA00007242"/>
    </source>
</evidence>
<feature type="signal peptide" evidence="13">
    <location>
        <begin position="1"/>
        <end position="27"/>
    </location>
</feature>
<dbReference type="InterPro" id="IPR017978">
    <property type="entry name" value="GPCR_3_C"/>
</dbReference>
<keyword evidence="10" id="KW-0807">Transducer</keyword>
<dbReference type="GeneID" id="100647233"/>
<dbReference type="PRINTS" id="PR00248">
    <property type="entry name" value="GPCRMGR"/>
</dbReference>
<organism evidence="15 16">
    <name type="scientific">Bombus terrestris</name>
    <name type="common">Buff-tailed bumblebee</name>
    <name type="synonym">Apis terrestris</name>
    <dbReference type="NCBI Taxonomy" id="30195"/>
    <lineage>
        <taxon>Eukaryota</taxon>
        <taxon>Metazoa</taxon>
        <taxon>Ecdysozoa</taxon>
        <taxon>Arthropoda</taxon>
        <taxon>Hexapoda</taxon>
        <taxon>Insecta</taxon>
        <taxon>Pterygota</taxon>
        <taxon>Neoptera</taxon>
        <taxon>Endopterygota</taxon>
        <taxon>Hymenoptera</taxon>
        <taxon>Apocrita</taxon>
        <taxon>Aculeata</taxon>
        <taxon>Apoidea</taxon>
        <taxon>Anthophila</taxon>
        <taxon>Apidae</taxon>
        <taxon>Bombus</taxon>
        <taxon>Bombus</taxon>
    </lineage>
</organism>
<dbReference type="CDD" id="cd06362">
    <property type="entry name" value="PBP1_mGluR"/>
    <property type="match status" value="1"/>
</dbReference>
<keyword evidence="3" id="KW-1003">Cell membrane</keyword>
<dbReference type="PANTHER" id="PTHR24060">
    <property type="entry name" value="METABOTROPIC GLUTAMATE RECEPTOR"/>
    <property type="match status" value="1"/>
</dbReference>
<sequence length="916" mass="102996">MTMAMAMAMAMMIRVLCTTSLFAVVLSNSVERSPRTTIGHGRVRYANVTGELLLGGLFPVHRKGNNGKSCGEIQGEDGIQPLEAMLYTIERINENPRILPGVRLGALAFDTCDHPIYALEQAFYFVKGFMARENRSSEEGYRCADRSVAKFLNGEFERVVAVLGAQSSSVTIQVASVLALFPVPQISYMATSPFLSSKERFPRFFRTVPSDVNQARAMLEVLRRFEWSYVSVVYTDSEYGDHGYETLASFASEYSICFSAPHRISEDRFTDDDYDNVVRTIAEKTDVRVVVLFAEKSTTLRVLEAARRVGVGSRFVWLGSDSWPDNRDVETRETAVLEGALAVQPLYAPLSGFDQYFTGLTLDHERVDPWFREFWRTYHNCTDESEETTIAAASDRRHVDCQDPRLRIERSTGYKQRRFLHFVRDAVYAVAHALHNMRTDVCGQGSVGLCDEMRPPNMDAFFEYLTNVSFKDEAGNAFEFVDAVDGPPRYSILNYQRKANGFYHWAVIGNYTLNEDGQAVLRLDRDKLWFREERPGDFPTSSCSRPCGSNRIMVRSKEDPCCWRCQSCGFYRYKVDELRCEECEPGTIPTKNGSGCEPIPEQFVDYSNPWAIVAMTVAVSGMALTAFVCSVFWIYRHTPMIKASGRELSFLLLVGAFGCFSMTFAVVSKPSVESCAVVRFGIGFCYTICYAALSTKINRIHRIFNDPGRSPRKRRFTSPRSQLTIASILVLVEIAFDVGWLLKKPPAIQRSYPSRDANVRVCRGSEDGSYVIGLIYPFLLTVASTFYAIKTRKCPEGFNETRRIAFANYATIVLWLAFVPLYLASTSNVVRVITLALSLSLNGLVQLLCLFLPKVYVVLIKPEKNTRELVMARHSSHPTTPGTPITPELVSASPSFVGDRSKPTVGDSLRFEQISA</sequence>
<gene>
    <name evidence="16" type="primary">LOC100647233</name>
</gene>
<feature type="transmembrane region" description="Helical" evidence="12">
    <location>
        <begin position="723"/>
        <end position="742"/>
    </location>
</feature>
<dbReference type="PROSITE" id="PS50259">
    <property type="entry name" value="G_PROTEIN_RECEP_F3_4"/>
    <property type="match status" value="1"/>
</dbReference>
<dbReference type="InterPro" id="IPR028082">
    <property type="entry name" value="Peripla_BP_I"/>
</dbReference>
<keyword evidence="9" id="KW-0325">Glycoprotein</keyword>
<evidence type="ECO:0000256" key="7">
    <source>
        <dbReference type="ARBA" id="ARBA00023136"/>
    </source>
</evidence>
<dbReference type="KEGG" id="bter:100647233"/>
<feature type="transmembrane region" description="Helical" evidence="12">
    <location>
        <begin position="610"/>
        <end position="635"/>
    </location>
</feature>
<keyword evidence="5 12" id="KW-1133">Transmembrane helix</keyword>
<comment type="function">
    <text evidence="11">G-protein coupled receptor for glutamate. Ligand binding causes a conformation change that triggers signaling via guanine nucleotide-binding proteins (G proteins) and modulates the activity of down-stream effectors.</text>
</comment>
<evidence type="ECO:0000313" key="16">
    <source>
        <dbReference type="RefSeq" id="XP_020721541.2"/>
    </source>
</evidence>
<dbReference type="Gene3D" id="3.40.50.2300">
    <property type="match status" value="2"/>
</dbReference>
<comment type="subcellular location">
    <subcellularLocation>
        <location evidence="1">Cell membrane</location>
        <topology evidence="1">Multi-pass membrane protein</topology>
    </subcellularLocation>
</comment>
<evidence type="ECO:0000256" key="6">
    <source>
        <dbReference type="ARBA" id="ARBA00023040"/>
    </source>
</evidence>
<dbReference type="FunFam" id="3.40.50.2300:FF:000145">
    <property type="entry name" value="Glutamate receptor, metabotropic"/>
    <property type="match status" value="1"/>
</dbReference>
<feature type="transmembrane region" description="Helical" evidence="12">
    <location>
        <begin position="770"/>
        <end position="789"/>
    </location>
</feature>
<dbReference type="InterPro" id="IPR001828">
    <property type="entry name" value="ANF_lig-bd_rcpt"/>
</dbReference>
<dbReference type="CDD" id="cd15045">
    <property type="entry name" value="7tmC_mGluRs"/>
    <property type="match status" value="1"/>
</dbReference>
<dbReference type="OrthoDB" id="425344at2759"/>
<dbReference type="Pfam" id="PF00003">
    <property type="entry name" value="7tm_3"/>
    <property type="match status" value="1"/>
</dbReference>
<comment type="similarity">
    <text evidence="2">Belongs to the G-protein coupled receptor 3 family.</text>
</comment>